<dbReference type="GO" id="GO:0031956">
    <property type="term" value="F:medium-chain fatty acid-CoA ligase activity"/>
    <property type="evidence" value="ECO:0007669"/>
    <property type="project" value="TreeGrafter"/>
</dbReference>
<evidence type="ECO:0000259" key="4">
    <source>
        <dbReference type="Pfam" id="PF13193"/>
    </source>
</evidence>
<dbReference type="RefSeq" id="WP_156713057.1">
    <property type="nucleotide sequence ID" value="NZ_WPHG01000003.1"/>
</dbReference>
<dbReference type="Proteomes" id="UP000463224">
    <property type="component" value="Unassembled WGS sequence"/>
</dbReference>
<evidence type="ECO:0000256" key="2">
    <source>
        <dbReference type="ARBA" id="ARBA00022598"/>
    </source>
</evidence>
<comment type="caution">
    <text evidence="5">The sequence shown here is derived from an EMBL/GenBank/DDBJ whole genome shotgun (WGS) entry which is preliminary data.</text>
</comment>
<dbReference type="PANTHER" id="PTHR43201">
    <property type="entry name" value="ACYL-COA SYNTHETASE"/>
    <property type="match status" value="1"/>
</dbReference>
<dbReference type="PANTHER" id="PTHR43201:SF5">
    <property type="entry name" value="MEDIUM-CHAIN ACYL-COA LIGASE ACSF2, MITOCHONDRIAL"/>
    <property type="match status" value="1"/>
</dbReference>
<dbReference type="InterPro" id="IPR025110">
    <property type="entry name" value="AMP-bd_C"/>
</dbReference>
<keyword evidence="6" id="KW-1185">Reference proteome</keyword>
<dbReference type="InterPro" id="IPR045851">
    <property type="entry name" value="AMP-bd_C_sf"/>
</dbReference>
<protein>
    <submittedName>
        <fullName evidence="5">AMP-binding protein</fullName>
    </submittedName>
</protein>
<proteinExistence type="inferred from homology"/>
<feature type="domain" description="AMP-binding enzyme C-terminal" evidence="4">
    <location>
        <begin position="428"/>
        <end position="504"/>
    </location>
</feature>
<dbReference type="Pfam" id="PF13193">
    <property type="entry name" value="AMP-binding_C"/>
    <property type="match status" value="1"/>
</dbReference>
<evidence type="ECO:0000259" key="3">
    <source>
        <dbReference type="Pfam" id="PF00501"/>
    </source>
</evidence>
<dbReference type="Gene3D" id="3.30.300.30">
    <property type="match status" value="1"/>
</dbReference>
<evidence type="ECO:0000313" key="6">
    <source>
        <dbReference type="Proteomes" id="UP000463224"/>
    </source>
</evidence>
<reference evidence="5 6" key="1">
    <citation type="submission" date="2019-12" db="EMBL/GenBank/DDBJ databases">
        <title>Nitratireductor arenosus sp. nov., Isolated from sea sand, Jeju island, South Korea.</title>
        <authorList>
            <person name="Kim W."/>
        </authorList>
    </citation>
    <scope>NUCLEOTIDE SEQUENCE [LARGE SCALE GENOMIC DNA]</scope>
    <source>
        <strain evidence="5 6">CAU 1489</strain>
    </source>
</reference>
<organism evidence="5 6">
    <name type="scientific">Nitratireductor arenosus</name>
    <dbReference type="NCBI Taxonomy" id="2682096"/>
    <lineage>
        <taxon>Bacteria</taxon>
        <taxon>Pseudomonadati</taxon>
        <taxon>Pseudomonadota</taxon>
        <taxon>Alphaproteobacteria</taxon>
        <taxon>Hyphomicrobiales</taxon>
        <taxon>Phyllobacteriaceae</taxon>
        <taxon>Nitratireductor</taxon>
    </lineage>
</organism>
<feature type="domain" description="AMP-dependent synthetase/ligase" evidence="3">
    <location>
        <begin position="15"/>
        <end position="377"/>
    </location>
</feature>
<name>A0A844QG49_9HYPH</name>
<dbReference type="InterPro" id="IPR000873">
    <property type="entry name" value="AMP-dep_synth/lig_dom"/>
</dbReference>
<sequence>MPTTELATLPDWLEVHRRERPDAVAISGDGADVSYAELADDVARLAAGLAASGIGKNDVVAAQLPNGRAFVTAFLATAALGAIFQTLHMPYRSKELRYLIGHAGAKAVFALAAAGGASPASDILALKAELPTLEHVVGVGGAVDGTLSYAALLRSEPLRVETAAGPDDTYLVLYTSGTTAEPKGVPHSARAFLGNAFRSVAELEIGPDSRVLSVAALSHLYGLFTVHLALAAGATITLLPAFQPASFAQDLEALAPTHVFAAPAHFAPLVAESALTEAHLRSVEVLCLSGTTVPPPLAAAVDALLDDGAVIQLWGMSELQAGTFGRPQDPLETRIATAGRVSPRTELRIVAETGETAPAGVEGELEVRGPSVFAGYLNNPAETERAFTPDGWFRSGDLARIDQAGYLTLTGRTKELINRGGVKYNPVEVELIAITHQAVLHCAVVAYPDAVLGERACLCVEARPGQAITLDDIRTLLEARGVAKYKWPERLEILPNLPMTPTRKVMRGALAAMLITPKTQQG</sequence>
<dbReference type="Gene3D" id="3.40.50.12780">
    <property type="entry name" value="N-terminal domain of ligase-like"/>
    <property type="match status" value="1"/>
</dbReference>
<evidence type="ECO:0000256" key="1">
    <source>
        <dbReference type="ARBA" id="ARBA00006432"/>
    </source>
</evidence>
<dbReference type="InterPro" id="IPR042099">
    <property type="entry name" value="ANL_N_sf"/>
</dbReference>
<accession>A0A844QG49</accession>
<dbReference type="SUPFAM" id="SSF56801">
    <property type="entry name" value="Acetyl-CoA synthetase-like"/>
    <property type="match status" value="1"/>
</dbReference>
<evidence type="ECO:0000313" key="5">
    <source>
        <dbReference type="EMBL" id="MVA98077.1"/>
    </source>
</evidence>
<dbReference type="GO" id="GO:0006631">
    <property type="term" value="P:fatty acid metabolic process"/>
    <property type="evidence" value="ECO:0007669"/>
    <property type="project" value="TreeGrafter"/>
</dbReference>
<gene>
    <name evidence="5" type="ORF">GN330_12570</name>
</gene>
<dbReference type="Pfam" id="PF00501">
    <property type="entry name" value="AMP-binding"/>
    <property type="match status" value="1"/>
</dbReference>
<dbReference type="EMBL" id="WPHG01000003">
    <property type="protein sequence ID" value="MVA98077.1"/>
    <property type="molecule type" value="Genomic_DNA"/>
</dbReference>
<comment type="similarity">
    <text evidence="1">Belongs to the ATP-dependent AMP-binding enzyme family.</text>
</comment>
<keyword evidence="2" id="KW-0436">Ligase</keyword>
<dbReference type="AlphaFoldDB" id="A0A844QG49"/>